<reference evidence="3" key="1">
    <citation type="journal article" date="2019" name="Int. J. Syst. Evol. Microbiol.">
        <title>The Global Catalogue of Microorganisms (GCM) 10K type strain sequencing project: providing services to taxonomists for standard genome sequencing and annotation.</title>
        <authorList>
            <consortium name="The Broad Institute Genomics Platform"/>
            <consortium name="The Broad Institute Genome Sequencing Center for Infectious Disease"/>
            <person name="Wu L."/>
            <person name="Ma J."/>
        </authorList>
    </citation>
    <scope>NUCLEOTIDE SEQUENCE [LARGE SCALE GENOMIC DNA]</scope>
    <source>
        <strain evidence="3">CGMCC 1.12702</strain>
    </source>
</reference>
<evidence type="ECO:0000313" key="3">
    <source>
        <dbReference type="Proteomes" id="UP001597400"/>
    </source>
</evidence>
<gene>
    <name evidence="2" type="ORF">ACFSGX_07800</name>
</gene>
<name>A0ABW4TVU9_9SPHN</name>
<comment type="caution">
    <text evidence="2">The sequence shown here is derived from an EMBL/GenBank/DDBJ whole genome shotgun (WGS) entry which is preliminary data.</text>
</comment>
<dbReference type="Proteomes" id="UP001597400">
    <property type="component" value="Unassembled WGS sequence"/>
</dbReference>
<proteinExistence type="predicted"/>
<evidence type="ECO:0000256" key="1">
    <source>
        <dbReference type="SAM" id="MobiDB-lite"/>
    </source>
</evidence>
<dbReference type="EMBL" id="JBHUGS010000002">
    <property type="protein sequence ID" value="MFD1950668.1"/>
    <property type="molecule type" value="Genomic_DNA"/>
</dbReference>
<protein>
    <submittedName>
        <fullName evidence="2">Uncharacterized protein</fullName>
    </submittedName>
</protein>
<feature type="region of interest" description="Disordered" evidence="1">
    <location>
        <begin position="68"/>
        <end position="127"/>
    </location>
</feature>
<accession>A0ABW4TVU9</accession>
<evidence type="ECO:0000313" key="2">
    <source>
        <dbReference type="EMBL" id="MFD1950668.1"/>
    </source>
</evidence>
<sequence>MGAIHGRAAFPPSVDMPGLAHMRVLRRFDRATLERAAECIIALLDALDGDADREDGDEDRCEGFDDSVAFMANGGSTPGVGDDDDAEDDDPREASGWGKSSDRVGQLPRVRRRQASGHAAVRQAVRL</sequence>
<feature type="compositionally biased region" description="Acidic residues" evidence="1">
    <location>
        <begin position="81"/>
        <end position="91"/>
    </location>
</feature>
<organism evidence="2 3">
    <name type="scientific">Sphingomonas arantia</name>
    <dbReference type="NCBI Taxonomy" id="1460676"/>
    <lineage>
        <taxon>Bacteria</taxon>
        <taxon>Pseudomonadati</taxon>
        <taxon>Pseudomonadota</taxon>
        <taxon>Alphaproteobacteria</taxon>
        <taxon>Sphingomonadales</taxon>
        <taxon>Sphingomonadaceae</taxon>
        <taxon>Sphingomonas</taxon>
    </lineage>
</organism>
<dbReference type="RefSeq" id="WP_380928861.1">
    <property type="nucleotide sequence ID" value="NZ_JBHUGS010000002.1"/>
</dbReference>
<keyword evidence="3" id="KW-1185">Reference proteome</keyword>